<reference evidence="1 2" key="1">
    <citation type="submission" date="2021-04" db="EMBL/GenBank/DDBJ databases">
        <authorList>
            <person name="De Guttry C."/>
            <person name="Zahm M."/>
            <person name="Klopp C."/>
            <person name="Cabau C."/>
            <person name="Louis A."/>
            <person name="Berthelot C."/>
            <person name="Parey E."/>
            <person name="Roest Crollius H."/>
            <person name="Montfort J."/>
            <person name="Robinson-Rechavi M."/>
            <person name="Bucao C."/>
            <person name="Bouchez O."/>
            <person name="Gislard M."/>
            <person name="Lluch J."/>
            <person name="Milhes M."/>
            <person name="Lampietro C."/>
            <person name="Lopez Roques C."/>
            <person name="Donnadieu C."/>
            <person name="Braasch I."/>
            <person name="Desvignes T."/>
            <person name="Postlethwait J."/>
            <person name="Bobe J."/>
            <person name="Wedekind C."/>
            <person name="Guiguen Y."/>
        </authorList>
    </citation>
    <scope>NUCLEOTIDE SEQUENCE [LARGE SCALE GENOMIC DNA]</scope>
    <source>
        <strain evidence="1">Cs_M1</strain>
        <tissue evidence="1">Blood</tissue>
    </source>
</reference>
<dbReference type="Proteomes" id="UP001356427">
    <property type="component" value="Unassembled WGS sequence"/>
</dbReference>
<dbReference type="AlphaFoldDB" id="A0AAN8MEK7"/>
<keyword evidence="2" id="KW-1185">Reference proteome</keyword>
<name>A0AAN8MEK7_9TELE</name>
<sequence length="52" mass="6168">MNSALLAAERQFQRLPETWNSTWVVRAGTTRLEWQQPCSVKRLYGLCREERT</sequence>
<proteinExistence type="predicted"/>
<protein>
    <submittedName>
        <fullName evidence="1">Uncharacterized protein</fullName>
    </submittedName>
</protein>
<feature type="non-terminal residue" evidence="1">
    <location>
        <position position="52"/>
    </location>
</feature>
<gene>
    <name evidence="1" type="ORF">J4Q44_G00005360</name>
</gene>
<dbReference type="EMBL" id="JAGTTL010000001">
    <property type="protein sequence ID" value="KAK6328558.1"/>
    <property type="molecule type" value="Genomic_DNA"/>
</dbReference>
<evidence type="ECO:0000313" key="1">
    <source>
        <dbReference type="EMBL" id="KAK6328558.1"/>
    </source>
</evidence>
<organism evidence="1 2">
    <name type="scientific">Coregonus suidteri</name>
    <dbReference type="NCBI Taxonomy" id="861788"/>
    <lineage>
        <taxon>Eukaryota</taxon>
        <taxon>Metazoa</taxon>
        <taxon>Chordata</taxon>
        <taxon>Craniata</taxon>
        <taxon>Vertebrata</taxon>
        <taxon>Euteleostomi</taxon>
        <taxon>Actinopterygii</taxon>
        <taxon>Neopterygii</taxon>
        <taxon>Teleostei</taxon>
        <taxon>Protacanthopterygii</taxon>
        <taxon>Salmoniformes</taxon>
        <taxon>Salmonidae</taxon>
        <taxon>Coregoninae</taxon>
        <taxon>Coregonus</taxon>
    </lineage>
</organism>
<comment type="caution">
    <text evidence="1">The sequence shown here is derived from an EMBL/GenBank/DDBJ whole genome shotgun (WGS) entry which is preliminary data.</text>
</comment>
<accession>A0AAN8MEK7</accession>
<evidence type="ECO:0000313" key="2">
    <source>
        <dbReference type="Proteomes" id="UP001356427"/>
    </source>
</evidence>